<comment type="caution">
    <text evidence="9">The sequence shown here is derived from an EMBL/GenBank/DDBJ whole genome shotgun (WGS) entry which is preliminary data.</text>
</comment>
<dbReference type="InterPro" id="IPR040457">
    <property type="entry name" value="GCP_C"/>
</dbReference>
<dbReference type="Gene3D" id="1.20.120.1900">
    <property type="entry name" value="Gamma-tubulin complex, C-terminal domain"/>
    <property type="match status" value="1"/>
</dbReference>
<dbReference type="GO" id="GO:0000922">
    <property type="term" value="C:spindle pole"/>
    <property type="evidence" value="ECO:0007669"/>
    <property type="project" value="InterPro"/>
</dbReference>
<reference evidence="9 10" key="1">
    <citation type="submission" date="2022-11" db="EMBL/GenBank/DDBJ databases">
        <title>Mucor velutinosus strain NIH1002 WGS.</title>
        <authorList>
            <person name="Subramanian P."/>
            <person name="Mullikin J.C."/>
            <person name="Segre J.A."/>
            <person name="Zelazny A.M."/>
        </authorList>
    </citation>
    <scope>NUCLEOTIDE SEQUENCE [LARGE SCALE GENOMIC DNA]</scope>
    <source>
        <strain evidence="9 10">NIH1002</strain>
    </source>
</reference>
<dbReference type="Proteomes" id="UP001304243">
    <property type="component" value="Unassembled WGS sequence"/>
</dbReference>
<dbReference type="GO" id="GO:0000930">
    <property type="term" value="C:gamma-tubulin complex"/>
    <property type="evidence" value="ECO:0007669"/>
    <property type="project" value="TreeGrafter"/>
</dbReference>
<feature type="domain" description="Gamma tubulin complex component C-terminal" evidence="7">
    <location>
        <begin position="585"/>
        <end position="931"/>
    </location>
</feature>
<dbReference type="GO" id="GO:0007020">
    <property type="term" value="P:microtubule nucleation"/>
    <property type="evidence" value="ECO:0007669"/>
    <property type="project" value="InterPro"/>
</dbReference>
<dbReference type="PANTHER" id="PTHR19302">
    <property type="entry name" value="GAMMA TUBULIN COMPLEX PROTEIN"/>
    <property type="match status" value="1"/>
</dbReference>
<dbReference type="GO" id="GO:0031122">
    <property type="term" value="P:cytoplasmic microtubule organization"/>
    <property type="evidence" value="ECO:0007669"/>
    <property type="project" value="TreeGrafter"/>
</dbReference>
<dbReference type="PANTHER" id="PTHR19302:SF70">
    <property type="entry name" value="GAMMA-TUBULIN COMPLEX COMPONENT 6"/>
    <property type="match status" value="1"/>
</dbReference>
<dbReference type="Pfam" id="PF04130">
    <property type="entry name" value="GCP_C_terminal"/>
    <property type="match status" value="1"/>
</dbReference>
<evidence type="ECO:0000256" key="3">
    <source>
        <dbReference type="ARBA" id="ARBA00022701"/>
    </source>
</evidence>
<evidence type="ECO:0000256" key="2">
    <source>
        <dbReference type="ARBA" id="ARBA00022490"/>
    </source>
</evidence>
<dbReference type="AlphaFoldDB" id="A0AAN7HPH6"/>
<dbReference type="Pfam" id="PF17681">
    <property type="entry name" value="GCP_N_terminal"/>
    <property type="match status" value="1"/>
</dbReference>
<dbReference type="RefSeq" id="XP_064686015.1">
    <property type="nucleotide sequence ID" value="XM_064828813.1"/>
</dbReference>
<feature type="compositionally biased region" description="Low complexity" evidence="6">
    <location>
        <begin position="80"/>
        <end position="95"/>
    </location>
</feature>
<evidence type="ECO:0000259" key="8">
    <source>
        <dbReference type="Pfam" id="PF17681"/>
    </source>
</evidence>
<dbReference type="GO" id="GO:0000278">
    <property type="term" value="P:mitotic cell cycle"/>
    <property type="evidence" value="ECO:0007669"/>
    <property type="project" value="TreeGrafter"/>
</dbReference>
<keyword evidence="3 5" id="KW-0493">Microtubule</keyword>
<feature type="domain" description="Gamma tubulin complex component protein N-terminal" evidence="8">
    <location>
        <begin position="184"/>
        <end position="463"/>
    </location>
</feature>
<accession>A0AAN7HPH6</accession>
<evidence type="ECO:0000256" key="5">
    <source>
        <dbReference type="RuleBase" id="RU363050"/>
    </source>
</evidence>
<dbReference type="InterPro" id="IPR042241">
    <property type="entry name" value="GCP_C_sf"/>
</dbReference>
<dbReference type="GO" id="GO:0051011">
    <property type="term" value="F:microtubule minus-end binding"/>
    <property type="evidence" value="ECO:0007669"/>
    <property type="project" value="TreeGrafter"/>
</dbReference>
<evidence type="ECO:0000313" key="10">
    <source>
        <dbReference type="Proteomes" id="UP001304243"/>
    </source>
</evidence>
<dbReference type="InterPro" id="IPR041470">
    <property type="entry name" value="GCP_N"/>
</dbReference>
<comment type="subcellular location">
    <subcellularLocation>
        <location evidence="5">Cytoplasm</location>
        <location evidence="5">Cytoskeleton</location>
        <location evidence="5">Microtubule organizing center</location>
    </subcellularLocation>
</comment>
<dbReference type="GO" id="GO:0043015">
    <property type="term" value="F:gamma-tubulin binding"/>
    <property type="evidence" value="ECO:0007669"/>
    <property type="project" value="InterPro"/>
</dbReference>
<proteinExistence type="inferred from homology"/>
<sequence length="965" mass="111503">MFQYDPLEDDHGHNFETMPWHRRHHQQQRQSPFHDDKSLESDWIHQQLQFQPLSNRPFDFLDTDASIGSAITDGNSTDTSISQYQHQQQSQGQSHLQLEHEYQDMNEEEDIWTVNATTHAPFRYNTLSWDTRNSHFPLYEQTQLADRNIGTPFITEVPHSLFEPLIRRLQDPSNTVVIHEAELVKSLIQAITGLPSIYFYWDHQQHVFKQRYTHYRILGISASAIQPVLDQVLLFGTRIKGLEFVSQQCQLQPKVYGLTGVAFGCCLQDLLMHIQQTTMSVFSTGNHESMTVLKLYHSIQSLATVVDKLYGLCQMQQQQQQFTIPKGASLLNLLQREISGFDLASNGGNSALYRDICLIALSYTSVPYSNMLSRWLHFSNTGSDDQVSGDPYNEFFIGEKSTTNRHDLLQGYKIRSDIELPYFIDKELALYILRSGISVRLLKLSRPDHPLFGLTDWISLKFSVSNTDNEEYMFRLRRVCDAIRSYNTTGSIAPHQTATITIDDDDYDSNQDTMQHDIPTLPPLADDTKQSGFSIKLMQLLQDETSHSIPTFDTITLQTYIVPIQTWCPLLNESFMISFLNQFKLQSHLSLLYRYFLFGNGTFVNGLKATFFAKIGLNHMGDCWPPKVFNLNLALQSLLLENSQHEYDDLITFFVRKTTADSPWCHPHAVEALSFLQLHYDATYPLSMVITPAILDKYNRIFTFLIQLLRVATVIKRCFEPLRNIRWYKASTRDAICRYRFQMDQFTSALQSYIHDTAIESTWSSFMQHVQAMQSQQTSSSSNSSSSKDYVSVIMEPHSFRDYHEHVLDRILFQCFLKQSQTRIFKVLRPVLQDIVFFSVILEDYAVKDMESEDKLNMKCARIFDQFKNHARVFVSVLQLLETKGSGRLTNVLNSTQPSIFNDLYARHEAKNGMDVFVKDLLTRFTLNGYYSIRPGTEAPFSYFNENSSFNENRGNGDSDTNFTR</sequence>
<evidence type="ECO:0000256" key="6">
    <source>
        <dbReference type="SAM" id="MobiDB-lite"/>
    </source>
</evidence>
<feature type="region of interest" description="Disordered" evidence="6">
    <location>
        <begin position="69"/>
        <end position="95"/>
    </location>
</feature>
<name>A0AAN7HPH6_9FUNG</name>
<keyword evidence="4 5" id="KW-0206">Cytoskeleton</keyword>
<keyword evidence="2 5" id="KW-0963">Cytoplasm</keyword>
<keyword evidence="10" id="KW-1185">Reference proteome</keyword>
<gene>
    <name evidence="9" type="ORF">ATC70_009584</name>
</gene>
<evidence type="ECO:0000256" key="1">
    <source>
        <dbReference type="ARBA" id="ARBA00010337"/>
    </source>
</evidence>
<dbReference type="GeneID" id="89953270"/>
<evidence type="ECO:0000313" key="9">
    <source>
        <dbReference type="EMBL" id="KAK4519349.1"/>
    </source>
</evidence>
<dbReference type="GO" id="GO:0005816">
    <property type="term" value="C:spindle pole body"/>
    <property type="evidence" value="ECO:0007669"/>
    <property type="project" value="UniProtKB-ARBA"/>
</dbReference>
<dbReference type="GO" id="GO:0051225">
    <property type="term" value="P:spindle assembly"/>
    <property type="evidence" value="ECO:0007669"/>
    <property type="project" value="TreeGrafter"/>
</dbReference>
<comment type="similarity">
    <text evidence="1 5">Belongs to the TUBGCP family.</text>
</comment>
<dbReference type="GO" id="GO:0005874">
    <property type="term" value="C:microtubule"/>
    <property type="evidence" value="ECO:0007669"/>
    <property type="project" value="UniProtKB-KW"/>
</dbReference>
<protein>
    <recommendedName>
        <fullName evidence="5">Spindle pole body component</fullName>
    </recommendedName>
</protein>
<dbReference type="GO" id="GO:0051321">
    <property type="term" value="P:meiotic cell cycle"/>
    <property type="evidence" value="ECO:0007669"/>
    <property type="project" value="TreeGrafter"/>
</dbReference>
<organism evidence="9 10">
    <name type="scientific">Mucor velutinosus</name>
    <dbReference type="NCBI Taxonomy" id="708070"/>
    <lineage>
        <taxon>Eukaryota</taxon>
        <taxon>Fungi</taxon>
        <taxon>Fungi incertae sedis</taxon>
        <taxon>Mucoromycota</taxon>
        <taxon>Mucoromycotina</taxon>
        <taxon>Mucoromycetes</taxon>
        <taxon>Mucorales</taxon>
        <taxon>Mucorineae</taxon>
        <taxon>Mucoraceae</taxon>
        <taxon>Mucor</taxon>
    </lineage>
</organism>
<dbReference type="EMBL" id="JASEJX010000012">
    <property type="protein sequence ID" value="KAK4519349.1"/>
    <property type="molecule type" value="Genomic_DNA"/>
</dbReference>
<evidence type="ECO:0000256" key="4">
    <source>
        <dbReference type="ARBA" id="ARBA00023212"/>
    </source>
</evidence>
<evidence type="ECO:0000259" key="7">
    <source>
        <dbReference type="Pfam" id="PF04130"/>
    </source>
</evidence>
<dbReference type="InterPro" id="IPR007259">
    <property type="entry name" value="GCP"/>
</dbReference>